<name>A0A4R8QN32_9PEZI</name>
<sequence>MDGQAGLVQRQVRVKVKVKVKVEAKNALIARASRTVQAGKVSAGMAVRLADINEGIASLASATAGAM</sequence>
<keyword evidence="2" id="KW-1185">Reference proteome</keyword>
<organism evidence="1 2">
    <name type="scientific">Colletotrichum spinosum</name>
    <dbReference type="NCBI Taxonomy" id="1347390"/>
    <lineage>
        <taxon>Eukaryota</taxon>
        <taxon>Fungi</taxon>
        <taxon>Dikarya</taxon>
        <taxon>Ascomycota</taxon>
        <taxon>Pezizomycotina</taxon>
        <taxon>Sordariomycetes</taxon>
        <taxon>Hypocreomycetidae</taxon>
        <taxon>Glomerellales</taxon>
        <taxon>Glomerellaceae</taxon>
        <taxon>Colletotrichum</taxon>
        <taxon>Colletotrichum orbiculare species complex</taxon>
    </lineage>
</organism>
<proteinExistence type="predicted"/>
<protein>
    <submittedName>
        <fullName evidence="1">Uncharacterized protein</fullName>
    </submittedName>
</protein>
<reference evidence="1 2" key="1">
    <citation type="submission" date="2018-11" db="EMBL/GenBank/DDBJ databases">
        <title>Genome sequence and assembly of Colletotrichum spinosum.</title>
        <authorList>
            <person name="Gan P."/>
            <person name="Shirasu K."/>
        </authorList>
    </citation>
    <scope>NUCLEOTIDE SEQUENCE [LARGE SCALE GENOMIC DNA]</scope>
    <source>
        <strain evidence="1 2">CBS 515.97</strain>
    </source>
</reference>
<comment type="caution">
    <text evidence="1">The sequence shown here is derived from an EMBL/GenBank/DDBJ whole genome shotgun (WGS) entry which is preliminary data.</text>
</comment>
<dbReference type="Proteomes" id="UP000295083">
    <property type="component" value="Unassembled WGS sequence"/>
</dbReference>
<gene>
    <name evidence="1" type="ORF">C8035_v009731</name>
</gene>
<evidence type="ECO:0000313" key="2">
    <source>
        <dbReference type="Proteomes" id="UP000295083"/>
    </source>
</evidence>
<accession>A0A4R8QN32</accession>
<dbReference type="AlphaFoldDB" id="A0A4R8QN32"/>
<dbReference type="EMBL" id="QAPG01000039">
    <property type="protein sequence ID" value="TDZ35603.1"/>
    <property type="molecule type" value="Genomic_DNA"/>
</dbReference>
<evidence type="ECO:0000313" key="1">
    <source>
        <dbReference type="EMBL" id="TDZ35603.1"/>
    </source>
</evidence>